<protein>
    <submittedName>
        <fullName evidence="1">Type IV secretion protein Rhs</fullName>
    </submittedName>
</protein>
<proteinExistence type="predicted"/>
<evidence type="ECO:0000313" key="1">
    <source>
        <dbReference type="EMBL" id="RPD99285.1"/>
    </source>
</evidence>
<dbReference type="RefSeq" id="WP_123801562.1">
    <property type="nucleotide sequence ID" value="NZ_RMVG01000010.1"/>
</dbReference>
<organism evidence="1 2">
    <name type="scientific">Candidatus Pantoea deserta</name>
    <dbReference type="NCBI Taxonomy" id="1869313"/>
    <lineage>
        <taxon>Bacteria</taxon>
        <taxon>Pseudomonadati</taxon>
        <taxon>Pseudomonadota</taxon>
        <taxon>Gammaproteobacteria</taxon>
        <taxon>Enterobacterales</taxon>
        <taxon>Erwiniaceae</taxon>
        <taxon>Pantoea</taxon>
    </lineage>
</organism>
<dbReference type="AlphaFoldDB" id="A0A3N4NU56"/>
<comment type="caution">
    <text evidence="1">The sequence shown here is derived from an EMBL/GenBank/DDBJ whole genome shotgun (WGS) entry which is preliminary data.</text>
</comment>
<accession>A0A3N4NU56</accession>
<keyword evidence="2" id="KW-1185">Reference proteome</keyword>
<sequence length="178" mass="21103">MVTVFNPIKRGGLRRLTLGELHLATTVYAFSIRYNEVWIHRESYLPFNLQSENYAMTPNGELYFQEGTYQDDFSMSPIDSQLLFLHEMMHVYQHQRGMWVRTIGSFSWAVDYQYTLDKDKLSDYPMEQQACIVSDYWLLINYGFYGHNNLYSLKDYNLSEPVSELIAKYQRILRGFPS</sequence>
<dbReference type="EMBL" id="RMVG01000010">
    <property type="protein sequence ID" value="RPD99285.1"/>
    <property type="molecule type" value="Genomic_DNA"/>
</dbReference>
<reference evidence="1 2" key="1">
    <citation type="submission" date="2018-11" db="EMBL/GenBank/DDBJ databases">
        <title>Whole genome sequencing of Pantoea sp. RIT388.</title>
        <authorList>
            <person name="Gan H.M."/>
            <person name="Hudson A.O."/>
        </authorList>
    </citation>
    <scope>NUCLEOTIDE SEQUENCE [LARGE SCALE GENOMIC DNA]</scope>
    <source>
        <strain evidence="1 2">RIT388</strain>
    </source>
</reference>
<gene>
    <name evidence="1" type="ORF">BBB56_14135</name>
</gene>
<evidence type="ECO:0000313" key="2">
    <source>
        <dbReference type="Proteomes" id="UP000281332"/>
    </source>
</evidence>
<dbReference type="OrthoDB" id="8686772at2"/>
<dbReference type="Proteomes" id="UP000281332">
    <property type="component" value="Unassembled WGS sequence"/>
</dbReference>
<name>A0A3N4NU56_9GAMM</name>